<dbReference type="Proteomes" id="UP001160148">
    <property type="component" value="Unassembled WGS sequence"/>
</dbReference>
<dbReference type="AlphaFoldDB" id="A0AAV0WPG6"/>
<dbReference type="InterPro" id="IPR057191">
    <property type="entry name" value="DUF7869"/>
</dbReference>
<dbReference type="EMBL" id="CARXXK010000002">
    <property type="protein sequence ID" value="CAI6357815.1"/>
    <property type="molecule type" value="Genomic_DNA"/>
</dbReference>
<evidence type="ECO:0000313" key="3">
    <source>
        <dbReference type="Proteomes" id="UP001160148"/>
    </source>
</evidence>
<sequence length="88" mass="10388">MYSDCCGGQNKNSIIMAMCLWFLEKHDSITVIDHKFMVPGHTRIECDSDHARIEKARKRYPTSINHPYDWAQLIRWAGKEKFKVEDMN</sequence>
<evidence type="ECO:0000313" key="2">
    <source>
        <dbReference type="EMBL" id="CAI6357815.1"/>
    </source>
</evidence>
<accession>A0AAV0WPG6</accession>
<proteinExistence type="predicted"/>
<feature type="domain" description="DUF7869" evidence="1">
    <location>
        <begin position="4"/>
        <end position="59"/>
    </location>
</feature>
<keyword evidence="3" id="KW-1185">Reference proteome</keyword>
<name>A0AAV0WPG6_9HEMI</name>
<evidence type="ECO:0000259" key="1">
    <source>
        <dbReference type="Pfam" id="PF25273"/>
    </source>
</evidence>
<gene>
    <name evidence="2" type="ORF">MEUPH1_LOCUS13403</name>
</gene>
<protein>
    <recommendedName>
        <fullName evidence="1">DUF7869 domain-containing protein</fullName>
    </recommendedName>
</protein>
<organism evidence="2 3">
    <name type="scientific">Macrosiphum euphorbiae</name>
    <name type="common">potato aphid</name>
    <dbReference type="NCBI Taxonomy" id="13131"/>
    <lineage>
        <taxon>Eukaryota</taxon>
        <taxon>Metazoa</taxon>
        <taxon>Ecdysozoa</taxon>
        <taxon>Arthropoda</taxon>
        <taxon>Hexapoda</taxon>
        <taxon>Insecta</taxon>
        <taxon>Pterygota</taxon>
        <taxon>Neoptera</taxon>
        <taxon>Paraneoptera</taxon>
        <taxon>Hemiptera</taxon>
        <taxon>Sternorrhyncha</taxon>
        <taxon>Aphidomorpha</taxon>
        <taxon>Aphidoidea</taxon>
        <taxon>Aphididae</taxon>
        <taxon>Macrosiphini</taxon>
        <taxon>Macrosiphum</taxon>
    </lineage>
</organism>
<dbReference type="Pfam" id="PF25273">
    <property type="entry name" value="DUF7869"/>
    <property type="match status" value="1"/>
</dbReference>
<reference evidence="2 3" key="1">
    <citation type="submission" date="2023-01" db="EMBL/GenBank/DDBJ databases">
        <authorList>
            <person name="Whitehead M."/>
        </authorList>
    </citation>
    <scope>NUCLEOTIDE SEQUENCE [LARGE SCALE GENOMIC DNA]</scope>
</reference>
<comment type="caution">
    <text evidence="2">The sequence shown here is derived from an EMBL/GenBank/DDBJ whole genome shotgun (WGS) entry which is preliminary data.</text>
</comment>